<accession>A0A8S1LD25</accession>
<keyword evidence="9" id="KW-1185">Reference proteome</keyword>
<dbReference type="PROSITE" id="PS00108">
    <property type="entry name" value="PROTEIN_KINASE_ST"/>
    <property type="match status" value="1"/>
</dbReference>
<reference evidence="8" key="1">
    <citation type="submission" date="2021-01" db="EMBL/GenBank/DDBJ databases">
        <authorList>
            <consortium name="Genoscope - CEA"/>
            <person name="William W."/>
        </authorList>
    </citation>
    <scope>NUCLEOTIDE SEQUENCE</scope>
</reference>
<evidence type="ECO:0000259" key="6">
    <source>
        <dbReference type="PROSITE" id="PS50011"/>
    </source>
</evidence>
<evidence type="ECO:0000313" key="9">
    <source>
        <dbReference type="Proteomes" id="UP000692954"/>
    </source>
</evidence>
<comment type="caution">
    <text evidence="8">The sequence shown here is derived from an EMBL/GenBank/DDBJ whole genome shotgun (WGS) entry which is preliminary data.</text>
</comment>
<dbReference type="GO" id="GO:0005737">
    <property type="term" value="C:cytoplasm"/>
    <property type="evidence" value="ECO:0007669"/>
    <property type="project" value="TreeGrafter"/>
</dbReference>
<evidence type="ECO:0000256" key="2">
    <source>
        <dbReference type="ARBA" id="ARBA00022741"/>
    </source>
</evidence>
<comment type="subunit">
    <text evidence="1">Monomer.</text>
</comment>
<dbReference type="FunFam" id="3.30.200.20:FF:000042">
    <property type="entry name" value="Aurora kinase A"/>
    <property type="match status" value="1"/>
</dbReference>
<dbReference type="InterPro" id="IPR000595">
    <property type="entry name" value="cNMP-bd_dom"/>
</dbReference>
<name>A0A8S1LD25_9CILI</name>
<keyword evidence="3 4" id="KW-0067">ATP-binding</keyword>
<dbReference type="FunFam" id="1.10.510.10:FF:000571">
    <property type="entry name" value="Maternal embryonic leucine zipper kinase"/>
    <property type="match status" value="1"/>
</dbReference>
<dbReference type="PANTHER" id="PTHR24346">
    <property type="entry name" value="MAP/MICROTUBULE AFFINITY-REGULATING KINASE"/>
    <property type="match status" value="1"/>
</dbReference>
<feature type="domain" description="Protein kinase" evidence="6">
    <location>
        <begin position="96"/>
        <end position="339"/>
    </location>
</feature>
<proteinExistence type="predicted"/>
<evidence type="ECO:0000256" key="4">
    <source>
        <dbReference type="PROSITE-ProRule" id="PRU10141"/>
    </source>
</evidence>
<evidence type="ECO:0000259" key="7">
    <source>
        <dbReference type="PROSITE" id="PS50042"/>
    </source>
</evidence>
<dbReference type="InterPro" id="IPR017441">
    <property type="entry name" value="Protein_kinase_ATP_BS"/>
</dbReference>
<dbReference type="SMART" id="SM00220">
    <property type="entry name" value="S_TKc"/>
    <property type="match status" value="1"/>
</dbReference>
<protein>
    <recommendedName>
        <fullName evidence="10">cGMP-dependent protein kinase</fullName>
    </recommendedName>
</protein>
<dbReference type="GO" id="GO:0005524">
    <property type="term" value="F:ATP binding"/>
    <property type="evidence" value="ECO:0007669"/>
    <property type="project" value="UniProtKB-UniRule"/>
</dbReference>
<dbReference type="PROSITE" id="PS50042">
    <property type="entry name" value="CNMP_BINDING_3"/>
    <property type="match status" value="2"/>
</dbReference>
<dbReference type="Pfam" id="PF00069">
    <property type="entry name" value="Pkinase"/>
    <property type="match status" value="1"/>
</dbReference>
<evidence type="ECO:0000313" key="8">
    <source>
        <dbReference type="EMBL" id="CAD8064779.1"/>
    </source>
</evidence>
<gene>
    <name evidence="8" type="ORF">PSON_ATCC_30995.1.T0190288</name>
</gene>
<feature type="binding site" evidence="4">
    <location>
        <position position="125"/>
    </location>
    <ligand>
        <name>ATP</name>
        <dbReference type="ChEBI" id="CHEBI:30616"/>
    </ligand>
</feature>
<feature type="domain" description="Cyclic nucleotide-binding" evidence="7">
    <location>
        <begin position="435"/>
        <end position="589"/>
    </location>
</feature>
<feature type="compositionally biased region" description="Low complexity" evidence="5">
    <location>
        <begin position="858"/>
        <end position="872"/>
    </location>
</feature>
<feature type="region of interest" description="Disordered" evidence="5">
    <location>
        <begin position="857"/>
        <end position="883"/>
    </location>
</feature>
<evidence type="ECO:0000256" key="1">
    <source>
        <dbReference type="ARBA" id="ARBA00011245"/>
    </source>
</evidence>
<dbReference type="Proteomes" id="UP000692954">
    <property type="component" value="Unassembled WGS sequence"/>
</dbReference>
<dbReference type="CDD" id="cd00038">
    <property type="entry name" value="CAP_ED"/>
    <property type="match status" value="2"/>
</dbReference>
<dbReference type="SMART" id="SM00100">
    <property type="entry name" value="cNMP"/>
    <property type="match status" value="2"/>
</dbReference>
<dbReference type="AlphaFoldDB" id="A0A8S1LD25"/>
<dbReference type="EMBL" id="CAJJDN010000019">
    <property type="protein sequence ID" value="CAD8064779.1"/>
    <property type="molecule type" value="Genomic_DNA"/>
</dbReference>
<dbReference type="PANTHER" id="PTHR24346:SF30">
    <property type="entry name" value="MATERNAL EMBRYONIC LEUCINE ZIPPER KINASE"/>
    <property type="match status" value="1"/>
</dbReference>
<organism evidence="8 9">
    <name type="scientific">Paramecium sonneborni</name>
    <dbReference type="NCBI Taxonomy" id="65129"/>
    <lineage>
        <taxon>Eukaryota</taxon>
        <taxon>Sar</taxon>
        <taxon>Alveolata</taxon>
        <taxon>Ciliophora</taxon>
        <taxon>Intramacronucleata</taxon>
        <taxon>Oligohymenophorea</taxon>
        <taxon>Peniculida</taxon>
        <taxon>Parameciidae</taxon>
        <taxon>Paramecium</taxon>
    </lineage>
</organism>
<dbReference type="GO" id="GO:0004674">
    <property type="term" value="F:protein serine/threonine kinase activity"/>
    <property type="evidence" value="ECO:0007669"/>
    <property type="project" value="TreeGrafter"/>
</dbReference>
<dbReference type="PROSITE" id="PS00107">
    <property type="entry name" value="PROTEIN_KINASE_ATP"/>
    <property type="match status" value="1"/>
</dbReference>
<feature type="compositionally biased region" description="Polar residues" evidence="5">
    <location>
        <begin position="873"/>
        <end position="882"/>
    </location>
</feature>
<dbReference type="GO" id="GO:0035556">
    <property type="term" value="P:intracellular signal transduction"/>
    <property type="evidence" value="ECO:0007669"/>
    <property type="project" value="TreeGrafter"/>
</dbReference>
<dbReference type="InterPro" id="IPR008271">
    <property type="entry name" value="Ser/Thr_kinase_AS"/>
</dbReference>
<feature type="domain" description="Cyclic nucleotide-binding" evidence="7">
    <location>
        <begin position="604"/>
        <end position="673"/>
    </location>
</feature>
<dbReference type="PROSITE" id="PS50011">
    <property type="entry name" value="PROTEIN_KINASE_DOM"/>
    <property type="match status" value="1"/>
</dbReference>
<keyword evidence="2 4" id="KW-0547">Nucleotide-binding</keyword>
<dbReference type="InterPro" id="IPR000719">
    <property type="entry name" value="Prot_kinase_dom"/>
</dbReference>
<dbReference type="OrthoDB" id="4062651at2759"/>
<evidence type="ECO:0000256" key="3">
    <source>
        <dbReference type="ARBA" id="ARBA00022840"/>
    </source>
</evidence>
<sequence length="903" mass="105684">MLWKQFSRRSISPQNKENLNQQVITRRRDSKISNRYHDNSSQLTIIENYQIPKQLKVKALDPLFDETLWKCNQQDLTLKLFKESIIDKTAAFKEIYIVGKQIGSGSYASVRLCADKLTLKSYALKIYNKSGISSSRQKSILREIRILQMVKHPNIINVYNVIETNNHINLLLEYIDGKQLNTLKGYNLKQALYQIASALNYLHARHITHRDVKIENILYSDGQVKLIDFGFSTLFSNTIKKKIYCGTPSYMAPEIVTKQYYKGPPADIWAFGIVIFYLTQGYFPFKGQNDKELFQLIIQCKINFNTINDIYLQDLLYQMLQFDPEDRISATEILLHPWFLEQIKPIKNNQSQKSSCSKIHSPKQINPYQQYQSTVKKNDKASIEYQLDQSQVRKAIVQSYMSSVASTKSPILRRRDSGNQTFDRSKIPKFPLLKSFKNRNQKDETQIAQCLQKYNYCREMIQKEGFQKFLKFCEFLYLTIRKPGDTLLKKGDLGQKFYIILKGTVSLIYYNPKNKKAQRLLQDEKDCNPNYEDTTLFQSYVFKELHVGDHFGDLALIDEGIVSSTIVCKTDCEFACMDKQHFWKFVGKNISLLDKIKLLRQCSLFEAWTDGELRALSFEFHFQIFHHNQIVFSQGSENLNIYVVSCGFAELMMIKNGQQYLISRIDYGQVFGDDLQINQSTVKCGSPKLEVYAIQKQIIYRFFEQRLELKHLYEEQSIQKRIWRSKRLEQLIQIEQIRIQKEQHSKKSNSNDIQQINNIKELKTVSVQTGCIRRISNYADNLDFEQKQLQNRQILIKFNKISPNQSVEYLGINQQKKNKDIKKKEQQEQQQMMSTVSKLLQEYRAIVHQSKLKKIKSSRSLSQNQQVSSLQSPKSSNGNTGINFFITPRRRKQFLVQGIPLQK</sequence>
<evidence type="ECO:0008006" key="10">
    <source>
        <dbReference type="Google" id="ProtNLM"/>
    </source>
</evidence>
<evidence type="ECO:0000256" key="5">
    <source>
        <dbReference type="SAM" id="MobiDB-lite"/>
    </source>
</evidence>